<evidence type="ECO:0000313" key="4">
    <source>
        <dbReference type="Proteomes" id="UP000267223"/>
    </source>
</evidence>
<evidence type="ECO:0000256" key="1">
    <source>
        <dbReference type="ARBA" id="ARBA00006226"/>
    </source>
</evidence>
<dbReference type="AlphaFoldDB" id="A0A3M9NHM2"/>
<dbReference type="OrthoDB" id="595476at2"/>
<name>A0A3M9NHM2_9BACT</name>
<proteinExistence type="inferred from homology"/>
<dbReference type="Pfam" id="PF05016">
    <property type="entry name" value="ParE_toxin"/>
    <property type="match status" value="1"/>
</dbReference>
<sequence length="102" mass="12010">MAFEIIIKPIVFLDLDEAINWYESEQEGLAARFYKSFETAIERIKENPDAFTKVIAGVKRILLKRFPYKVFYSVSENTIFILGVTHSKRSNAYIRKRLRSMK</sequence>
<dbReference type="InterPro" id="IPR051803">
    <property type="entry name" value="TA_system_RelE-like_toxin"/>
</dbReference>
<protein>
    <submittedName>
        <fullName evidence="3">Type II toxin-antitoxin system RelE/ParE family toxin</fullName>
    </submittedName>
</protein>
<gene>
    <name evidence="3" type="ORF">EFY79_07675</name>
</gene>
<reference evidence="3 4" key="1">
    <citation type="submission" date="2018-11" db="EMBL/GenBank/DDBJ databases">
        <title>Draft genome sequence of Ferruginibacter sp. BO-59.</title>
        <authorList>
            <person name="Im W.T."/>
        </authorList>
    </citation>
    <scope>NUCLEOTIDE SEQUENCE [LARGE SCALE GENOMIC DNA]</scope>
    <source>
        <strain evidence="3 4">BO-59</strain>
    </source>
</reference>
<dbReference type="InterPro" id="IPR035093">
    <property type="entry name" value="RelE/ParE_toxin_dom_sf"/>
</dbReference>
<comment type="similarity">
    <text evidence="1">Belongs to the RelE toxin family.</text>
</comment>
<dbReference type="PANTHER" id="PTHR33755:SF8">
    <property type="entry name" value="TOXIN PARE2"/>
    <property type="match status" value="1"/>
</dbReference>
<comment type="caution">
    <text evidence="3">The sequence shown here is derived from an EMBL/GenBank/DDBJ whole genome shotgun (WGS) entry which is preliminary data.</text>
</comment>
<keyword evidence="2" id="KW-1277">Toxin-antitoxin system</keyword>
<evidence type="ECO:0000313" key="3">
    <source>
        <dbReference type="EMBL" id="RNI37270.1"/>
    </source>
</evidence>
<organism evidence="3 4">
    <name type="scientific">Hanamia caeni</name>
    <dbReference type="NCBI Taxonomy" id="2294116"/>
    <lineage>
        <taxon>Bacteria</taxon>
        <taxon>Pseudomonadati</taxon>
        <taxon>Bacteroidota</taxon>
        <taxon>Chitinophagia</taxon>
        <taxon>Chitinophagales</taxon>
        <taxon>Chitinophagaceae</taxon>
        <taxon>Hanamia</taxon>
    </lineage>
</organism>
<accession>A0A3M9NHM2</accession>
<dbReference type="InterPro" id="IPR007712">
    <property type="entry name" value="RelE/ParE_toxin"/>
</dbReference>
<evidence type="ECO:0000256" key="2">
    <source>
        <dbReference type="ARBA" id="ARBA00022649"/>
    </source>
</evidence>
<dbReference type="PANTHER" id="PTHR33755">
    <property type="entry name" value="TOXIN PARE1-RELATED"/>
    <property type="match status" value="1"/>
</dbReference>
<keyword evidence="4" id="KW-1185">Reference proteome</keyword>
<dbReference type="EMBL" id="RJJR01000005">
    <property type="protein sequence ID" value="RNI37270.1"/>
    <property type="molecule type" value="Genomic_DNA"/>
</dbReference>
<dbReference type="Proteomes" id="UP000267223">
    <property type="component" value="Unassembled WGS sequence"/>
</dbReference>
<dbReference type="Gene3D" id="3.30.2310.20">
    <property type="entry name" value="RelE-like"/>
    <property type="match status" value="1"/>
</dbReference>
<dbReference type="RefSeq" id="WP_123120111.1">
    <property type="nucleotide sequence ID" value="NZ_RJJR01000005.1"/>
</dbReference>